<organism evidence="12 13">
    <name type="scientific">Chaetoceros tenuissimus</name>
    <dbReference type="NCBI Taxonomy" id="426638"/>
    <lineage>
        <taxon>Eukaryota</taxon>
        <taxon>Sar</taxon>
        <taxon>Stramenopiles</taxon>
        <taxon>Ochrophyta</taxon>
        <taxon>Bacillariophyta</taxon>
        <taxon>Coscinodiscophyceae</taxon>
        <taxon>Chaetocerotophycidae</taxon>
        <taxon>Chaetocerotales</taxon>
        <taxon>Chaetocerotaceae</taxon>
        <taxon>Chaetoceros</taxon>
    </lineage>
</organism>
<feature type="compositionally biased region" description="Basic and acidic residues" evidence="10">
    <location>
        <begin position="391"/>
        <end position="405"/>
    </location>
</feature>
<dbReference type="SUPFAM" id="SSF52058">
    <property type="entry name" value="L domain-like"/>
    <property type="match status" value="1"/>
</dbReference>
<protein>
    <recommendedName>
        <fullName evidence="11">Dynein axonemal assembly factor 11-like CS domain-containing protein</fullName>
    </recommendedName>
</protein>
<comment type="subcellular location">
    <subcellularLocation>
        <location evidence="1">Cell projection</location>
        <location evidence="1">Cilium</location>
    </subcellularLocation>
    <subcellularLocation>
        <location evidence="2">Cytoplasm</location>
    </subcellularLocation>
</comment>
<name>A0AAD3H2Y9_9STRA</name>
<feature type="region of interest" description="Disordered" evidence="10">
    <location>
        <begin position="251"/>
        <end position="275"/>
    </location>
</feature>
<keyword evidence="7" id="KW-0966">Cell projection</keyword>
<evidence type="ECO:0000313" key="12">
    <source>
        <dbReference type="EMBL" id="GFH48455.1"/>
    </source>
</evidence>
<keyword evidence="5" id="KW-0677">Repeat</keyword>
<keyword evidence="9" id="KW-0175">Coiled coil</keyword>
<evidence type="ECO:0000256" key="8">
    <source>
        <dbReference type="ARBA" id="ARBA00049982"/>
    </source>
</evidence>
<evidence type="ECO:0000259" key="11">
    <source>
        <dbReference type="Pfam" id="PF23602"/>
    </source>
</evidence>
<keyword evidence="4" id="KW-0433">Leucine-rich repeat</keyword>
<evidence type="ECO:0000256" key="10">
    <source>
        <dbReference type="SAM" id="MobiDB-lite"/>
    </source>
</evidence>
<dbReference type="Pfam" id="PF23602">
    <property type="entry name" value="CS_DNAAF11_C"/>
    <property type="match status" value="1"/>
</dbReference>
<keyword evidence="3" id="KW-0963">Cytoplasm</keyword>
<comment type="caution">
    <text evidence="12">The sequence shown here is derived from an EMBL/GenBank/DDBJ whole genome shotgun (WGS) entry which is preliminary data.</text>
</comment>
<dbReference type="Proteomes" id="UP001054902">
    <property type="component" value="Unassembled WGS sequence"/>
</dbReference>
<sequence length="487" mass="55804">MSCKKPRFITLDLIRKRAEHNQSQVNNLQEIALHQEELLSIGPVLPKACGSTLRILLLQNNVIRTFNPNEMKYFKVLEYLNLALNNIQQITDIDRFAPHADGQYLECLGKLDLTLNFIPVLYLKSSLLALSHLRSLQELFLLGNPCLDPKRGGWSCKEKARLYVIAMIPQLQYFDGQEITKAERIRAKQRIDSLELELEQLCNLYRESQDYQQLLQAQEHHEEDVLEVCGEDDVTSHCPMDRIRLSNELSEQKAEKVQRERQNQPKFKSEKEIEMDQQKAIEKARQKEESGQFKQCNEGKWAFQFNEEEGSLTLEISIQKHLSSSLIDVDIHPTYVSVVIKSKVLRLSLPVEVQSEASTAQRSLATGKLLIKMPKVNSTNGVLDIVNNNCHSHDKSNQRMTESRVKVKTGTSSRGSLHQMMLKEANNSSFGPIELDKIVKRKENEERKETEIHVKEMTTKRFDIANADGNASETESDSEDECPPPLH</sequence>
<feature type="compositionally biased region" description="Acidic residues" evidence="10">
    <location>
        <begin position="474"/>
        <end position="487"/>
    </location>
</feature>
<evidence type="ECO:0000256" key="4">
    <source>
        <dbReference type="ARBA" id="ARBA00022614"/>
    </source>
</evidence>
<feature type="region of interest" description="Disordered" evidence="10">
    <location>
        <begin position="458"/>
        <end position="487"/>
    </location>
</feature>
<reference evidence="12 13" key="1">
    <citation type="journal article" date="2021" name="Sci. Rep.">
        <title>The genome of the diatom Chaetoceros tenuissimus carries an ancient integrated fragment of an extant virus.</title>
        <authorList>
            <person name="Hongo Y."/>
            <person name="Kimura K."/>
            <person name="Takaki Y."/>
            <person name="Yoshida Y."/>
            <person name="Baba S."/>
            <person name="Kobayashi G."/>
            <person name="Nagasaki K."/>
            <person name="Hano T."/>
            <person name="Tomaru Y."/>
        </authorList>
    </citation>
    <scope>NUCLEOTIDE SEQUENCE [LARGE SCALE GENOMIC DNA]</scope>
    <source>
        <strain evidence="12 13">NIES-3715</strain>
    </source>
</reference>
<dbReference type="AlphaFoldDB" id="A0AAD3H2Y9"/>
<evidence type="ECO:0000256" key="1">
    <source>
        <dbReference type="ARBA" id="ARBA00004138"/>
    </source>
</evidence>
<evidence type="ECO:0000256" key="5">
    <source>
        <dbReference type="ARBA" id="ARBA00022737"/>
    </source>
</evidence>
<evidence type="ECO:0000256" key="3">
    <source>
        <dbReference type="ARBA" id="ARBA00022490"/>
    </source>
</evidence>
<dbReference type="PROSITE" id="PS51450">
    <property type="entry name" value="LRR"/>
    <property type="match status" value="1"/>
</dbReference>
<dbReference type="InterPro" id="IPR056496">
    <property type="entry name" value="CS_DNAAF11_C"/>
</dbReference>
<evidence type="ECO:0000256" key="6">
    <source>
        <dbReference type="ARBA" id="ARBA00023069"/>
    </source>
</evidence>
<dbReference type="PANTHER" id="PTHR18849:SF0">
    <property type="entry name" value="CILIA- AND FLAGELLA-ASSOCIATED PROTEIN 410-RELATED"/>
    <property type="match status" value="1"/>
</dbReference>
<dbReference type="EMBL" id="BLLK01000027">
    <property type="protein sequence ID" value="GFH48455.1"/>
    <property type="molecule type" value="Genomic_DNA"/>
</dbReference>
<evidence type="ECO:0000256" key="7">
    <source>
        <dbReference type="ARBA" id="ARBA00023273"/>
    </source>
</evidence>
<evidence type="ECO:0000256" key="2">
    <source>
        <dbReference type="ARBA" id="ARBA00004496"/>
    </source>
</evidence>
<dbReference type="InterPro" id="IPR032675">
    <property type="entry name" value="LRR_dom_sf"/>
</dbReference>
<feature type="coiled-coil region" evidence="9">
    <location>
        <begin position="177"/>
        <end position="211"/>
    </location>
</feature>
<evidence type="ECO:0000256" key="9">
    <source>
        <dbReference type="SAM" id="Coils"/>
    </source>
</evidence>
<accession>A0AAD3H2Y9</accession>
<keyword evidence="13" id="KW-1185">Reference proteome</keyword>
<evidence type="ECO:0000313" key="13">
    <source>
        <dbReference type="Proteomes" id="UP001054902"/>
    </source>
</evidence>
<dbReference type="InterPro" id="IPR001611">
    <property type="entry name" value="Leu-rich_rpt"/>
</dbReference>
<keyword evidence="6" id="KW-0969">Cilium</keyword>
<dbReference type="Gene3D" id="3.80.10.10">
    <property type="entry name" value="Ribonuclease Inhibitor"/>
    <property type="match status" value="1"/>
</dbReference>
<dbReference type="PANTHER" id="PTHR18849">
    <property type="entry name" value="LEUCINE RICH REPEAT PROTEIN"/>
    <property type="match status" value="1"/>
</dbReference>
<dbReference type="GO" id="GO:0005929">
    <property type="term" value="C:cilium"/>
    <property type="evidence" value="ECO:0007669"/>
    <property type="project" value="UniProtKB-SubCell"/>
</dbReference>
<proteinExistence type="inferred from homology"/>
<gene>
    <name evidence="12" type="ORF">CTEN210_04931</name>
</gene>
<comment type="similarity">
    <text evidence="8">Belongs to the tilB family.</text>
</comment>
<feature type="domain" description="Dynein axonemal assembly factor 11-like CS" evidence="11">
    <location>
        <begin position="257"/>
        <end position="375"/>
    </location>
</feature>
<feature type="region of interest" description="Disordered" evidence="10">
    <location>
        <begin position="391"/>
        <end position="415"/>
    </location>
</feature>
<dbReference type="GO" id="GO:0005737">
    <property type="term" value="C:cytoplasm"/>
    <property type="evidence" value="ECO:0007669"/>
    <property type="project" value="UniProtKB-SubCell"/>
</dbReference>